<feature type="transmembrane region" description="Helical" evidence="2">
    <location>
        <begin position="108"/>
        <end position="131"/>
    </location>
</feature>
<keyword evidence="2" id="KW-0472">Membrane</keyword>
<protein>
    <submittedName>
        <fullName evidence="3">Uncharacterized protein</fullName>
    </submittedName>
</protein>
<evidence type="ECO:0000256" key="1">
    <source>
        <dbReference type="SAM" id="MobiDB-lite"/>
    </source>
</evidence>
<evidence type="ECO:0000313" key="4">
    <source>
        <dbReference type="Proteomes" id="UP001231189"/>
    </source>
</evidence>
<evidence type="ECO:0000256" key="2">
    <source>
        <dbReference type="SAM" id="Phobius"/>
    </source>
</evidence>
<feature type="region of interest" description="Disordered" evidence="1">
    <location>
        <begin position="33"/>
        <end position="52"/>
    </location>
</feature>
<feature type="region of interest" description="Disordered" evidence="1">
    <location>
        <begin position="67"/>
        <end position="87"/>
    </location>
</feature>
<feature type="compositionally biased region" description="Basic and acidic residues" evidence="1">
    <location>
        <begin position="42"/>
        <end position="52"/>
    </location>
</feature>
<keyword evidence="2" id="KW-0812">Transmembrane</keyword>
<proteinExistence type="predicted"/>
<comment type="caution">
    <text evidence="3">The sequence shown here is derived from an EMBL/GenBank/DDBJ whole genome shotgun (WGS) entry which is preliminary data.</text>
</comment>
<sequence>MQLRYLPFAASAVAGRSFVAARQLTRRNMHLCCSADNSSPSPEKEDQPGRAEEALRRLAELDAQLEGLKEPTMRPLPPPPPPDPFLERDLMIQRGGPSEELPEMTPEYVAFTTAAIFIFTIFTNVMFNLYIKPSVDGVEQAVRTQRVPLADPRFEQPGDSSS</sequence>
<gene>
    <name evidence="3" type="ORF">QYE76_040496</name>
</gene>
<reference evidence="3" key="1">
    <citation type="submission" date="2023-07" db="EMBL/GenBank/DDBJ databases">
        <title>A chromosome-level genome assembly of Lolium multiflorum.</title>
        <authorList>
            <person name="Chen Y."/>
            <person name="Copetti D."/>
            <person name="Kolliker R."/>
            <person name="Studer B."/>
        </authorList>
    </citation>
    <scope>NUCLEOTIDE SEQUENCE</scope>
    <source>
        <strain evidence="3">02402/16</strain>
        <tissue evidence="3">Leaf</tissue>
    </source>
</reference>
<feature type="compositionally biased region" description="Pro residues" evidence="1">
    <location>
        <begin position="74"/>
        <end position="84"/>
    </location>
</feature>
<dbReference type="EMBL" id="JAUUTY010000002">
    <property type="protein sequence ID" value="KAK1679648.1"/>
    <property type="molecule type" value="Genomic_DNA"/>
</dbReference>
<organism evidence="3 4">
    <name type="scientific">Lolium multiflorum</name>
    <name type="common">Italian ryegrass</name>
    <name type="synonym">Lolium perenne subsp. multiflorum</name>
    <dbReference type="NCBI Taxonomy" id="4521"/>
    <lineage>
        <taxon>Eukaryota</taxon>
        <taxon>Viridiplantae</taxon>
        <taxon>Streptophyta</taxon>
        <taxon>Embryophyta</taxon>
        <taxon>Tracheophyta</taxon>
        <taxon>Spermatophyta</taxon>
        <taxon>Magnoliopsida</taxon>
        <taxon>Liliopsida</taxon>
        <taxon>Poales</taxon>
        <taxon>Poaceae</taxon>
        <taxon>BOP clade</taxon>
        <taxon>Pooideae</taxon>
        <taxon>Poodae</taxon>
        <taxon>Poeae</taxon>
        <taxon>Poeae Chloroplast Group 2 (Poeae type)</taxon>
        <taxon>Loliodinae</taxon>
        <taxon>Loliinae</taxon>
        <taxon>Lolium</taxon>
    </lineage>
</organism>
<dbReference type="PANTHER" id="PTHR37716">
    <property type="entry name" value="OS07G0568900 PROTEIN"/>
    <property type="match status" value="1"/>
</dbReference>
<evidence type="ECO:0000313" key="3">
    <source>
        <dbReference type="EMBL" id="KAK1679648.1"/>
    </source>
</evidence>
<keyword evidence="4" id="KW-1185">Reference proteome</keyword>
<dbReference type="PANTHER" id="PTHR37716:SF1">
    <property type="entry name" value="OS07G0568900 PROTEIN"/>
    <property type="match status" value="1"/>
</dbReference>
<dbReference type="AlphaFoldDB" id="A0AAD8TCW1"/>
<accession>A0AAD8TCW1</accession>
<dbReference type="GO" id="GO:0009535">
    <property type="term" value="C:chloroplast thylakoid membrane"/>
    <property type="evidence" value="ECO:0007669"/>
    <property type="project" value="TreeGrafter"/>
</dbReference>
<keyword evidence="2" id="KW-1133">Transmembrane helix</keyword>
<dbReference type="Proteomes" id="UP001231189">
    <property type="component" value="Unassembled WGS sequence"/>
</dbReference>
<name>A0AAD8TCW1_LOLMU</name>